<dbReference type="InterPro" id="IPR050490">
    <property type="entry name" value="Bact_solute-bd_prot1"/>
</dbReference>
<feature type="chain" id="PRO_5045408409" evidence="1">
    <location>
        <begin position="24"/>
        <end position="513"/>
    </location>
</feature>
<keyword evidence="1" id="KW-0732">Signal</keyword>
<organism evidence="3 4">
    <name type="scientific">Clostridium rhizosphaerae</name>
    <dbReference type="NCBI Taxonomy" id="2803861"/>
    <lineage>
        <taxon>Bacteria</taxon>
        <taxon>Bacillati</taxon>
        <taxon>Bacillota</taxon>
        <taxon>Clostridia</taxon>
        <taxon>Eubacteriales</taxon>
        <taxon>Clostridiaceae</taxon>
        <taxon>Clostridium</taxon>
    </lineage>
</organism>
<dbReference type="Gene3D" id="3.40.190.10">
    <property type="entry name" value="Periplasmic binding protein-like II"/>
    <property type="match status" value="2"/>
</dbReference>
<dbReference type="SUPFAM" id="SSF53850">
    <property type="entry name" value="Periplasmic binding protein-like II"/>
    <property type="match status" value="1"/>
</dbReference>
<evidence type="ECO:0000256" key="1">
    <source>
        <dbReference type="SAM" id="SignalP"/>
    </source>
</evidence>
<accession>A0ABS1T5K6</accession>
<evidence type="ECO:0000259" key="2">
    <source>
        <dbReference type="Pfam" id="PF12010"/>
    </source>
</evidence>
<keyword evidence="4" id="KW-1185">Reference proteome</keyword>
<evidence type="ECO:0000313" key="4">
    <source>
        <dbReference type="Proteomes" id="UP000632377"/>
    </source>
</evidence>
<dbReference type="InterPro" id="IPR022627">
    <property type="entry name" value="DUF3502"/>
</dbReference>
<evidence type="ECO:0000313" key="3">
    <source>
        <dbReference type="EMBL" id="MBL4934619.1"/>
    </source>
</evidence>
<sequence length="513" mass="57631">MKSIKRLMGLAMASVMVSSTLLTGCNSASKTSGDAKDTDKEVELSFYFPNTPQKDLQGVQDALNKLVKPKINATIKLNLVDWSAYDQKMSMMVGAGESFDLCFTSAWTNNYFQNAGKGAYKDLTPLIDKYAPKTKALVPDTFWKSVQVNGKTYAVPNFQQNAAGYGYSVQKPIADKYKFDWKNAKSWNDLTPLLEQVKKGTNLIPFEYAKKSDPFISGTTMYGMEALGDSKTPGWIYLNDKDLKVVNQYDTQEFKNYIKTMRDWYQKGYIRKDAATLNDTMADRKAGKYATQWAQIDSGTTDYEKLGLPFQGRMFGPSGVESYDQKFVEPMLTTDKATSSLLAISANSKNPERAMKFIELLNTDKEVYNTLCWGVEGKNYNKVGDNRIETLKDGGYQLWSAWEFGYMGNSYYDESWPKGVEKDDKGNKIWIDLNKNAKGSPALGFVFSMDKVKTEVANCNGVLDEFYYALSSGSVDPDKYQPELVAKLKTAGLDKILAEKQAQLDTWKKVNGK</sequence>
<gene>
    <name evidence="3" type="ORF">JK636_02480</name>
</gene>
<protein>
    <submittedName>
        <fullName evidence="3">ABC transporter substrate-binding protein</fullName>
    </submittedName>
</protein>
<feature type="domain" description="DUF3502" evidence="2">
    <location>
        <begin position="441"/>
        <end position="509"/>
    </location>
</feature>
<dbReference type="PANTHER" id="PTHR43649">
    <property type="entry name" value="ARABINOSE-BINDING PROTEIN-RELATED"/>
    <property type="match status" value="1"/>
</dbReference>
<dbReference type="PANTHER" id="PTHR43649:SF17">
    <property type="entry name" value="ABC TRANSPORTER SOLUTE BINDING PROTEIN-SUGAR TRANSPORT"/>
    <property type="match status" value="1"/>
</dbReference>
<comment type="caution">
    <text evidence="3">The sequence shown here is derived from an EMBL/GenBank/DDBJ whole genome shotgun (WGS) entry which is preliminary data.</text>
</comment>
<dbReference type="EMBL" id="JAESWC010000001">
    <property type="protein sequence ID" value="MBL4934619.1"/>
    <property type="molecule type" value="Genomic_DNA"/>
</dbReference>
<dbReference type="Pfam" id="PF12010">
    <property type="entry name" value="DUF3502"/>
    <property type="match status" value="1"/>
</dbReference>
<dbReference type="PROSITE" id="PS51257">
    <property type="entry name" value="PROKAR_LIPOPROTEIN"/>
    <property type="match status" value="1"/>
</dbReference>
<name>A0ABS1T5K6_9CLOT</name>
<feature type="signal peptide" evidence="1">
    <location>
        <begin position="1"/>
        <end position="23"/>
    </location>
</feature>
<dbReference type="Proteomes" id="UP000632377">
    <property type="component" value="Unassembled WGS sequence"/>
</dbReference>
<proteinExistence type="predicted"/>
<dbReference type="RefSeq" id="WP_202747247.1">
    <property type="nucleotide sequence ID" value="NZ_JAESWC010000001.1"/>
</dbReference>
<reference evidence="3 4" key="1">
    <citation type="submission" date="2021-01" db="EMBL/GenBank/DDBJ databases">
        <title>Genome public.</title>
        <authorList>
            <person name="Liu C."/>
            <person name="Sun Q."/>
        </authorList>
    </citation>
    <scope>NUCLEOTIDE SEQUENCE [LARGE SCALE GENOMIC DNA]</scope>
    <source>
        <strain evidence="3 4">YIM B02515</strain>
    </source>
</reference>